<name>A0A6P7GR68_DIAVI</name>
<evidence type="ECO:0000256" key="7">
    <source>
        <dbReference type="PROSITE-ProRule" id="PRU01379"/>
    </source>
</evidence>
<keyword evidence="6" id="KW-0482">Metalloprotease</keyword>
<evidence type="ECO:0000256" key="4">
    <source>
        <dbReference type="ARBA" id="ARBA00022801"/>
    </source>
</evidence>
<evidence type="ECO:0000313" key="9">
    <source>
        <dbReference type="RefSeq" id="XP_028146290.1"/>
    </source>
</evidence>
<sequence length="347" mass="39649">MARKKRTRTPKKAQKPKQIKSKLLKPTKYTFNPKNVTTLRCPITCEKFFRKFLTYDEITEYLKSVQKRFRKKFHLEEIGKSTEERSIYMAIITNNLKDREKMAVLVEAGSDGSNILAVASALYLINFLTRNQSFVKIMDYYILPCSNPDAYDRIIKNIDLNGTVPVNLANNFPIILGAKALEGVTTQDFVDALEEWKINLRFSSPVTNAIIKAVALTQKHVKLFISLQEGGSSLVFPFGSSSEVSNDEEELATMAQSVQRVLRNIKIEIGSLYTICGLTFGSVIDFLKYHCGDIKFTYIFHIKDNEQETSIRDVLVYGEDVFNCVKSLARNVYMHYNKLKPNKSKCK</sequence>
<dbReference type="InParanoid" id="A0A6P7GR68"/>
<evidence type="ECO:0000259" key="8">
    <source>
        <dbReference type="PROSITE" id="PS52035"/>
    </source>
</evidence>
<evidence type="ECO:0000256" key="2">
    <source>
        <dbReference type="ARBA" id="ARBA00005988"/>
    </source>
</evidence>
<dbReference type="SUPFAM" id="SSF53187">
    <property type="entry name" value="Zn-dependent exopeptidases"/>
    <property type="match status" value="1"/>
</dbReference>
<comment type="cofactor">
    <cofactor evidence="1">
        <name>Zn(2+)</name>
        <dbReference type="ChEBI" id="CHEBI:29105"/>
    </cofactor>
</comment>
<protein>
    <submittedName>
        <fullName evidence="9">Carboxypeptidase B2-like</fullName>
    </submittedName>
</protein>
<keyword evidence="5" id="KW-0862">Zinc</keyword>
<dbReference type="AlphaFoldDB" id="A0A6P7GR68"/>
<evidence type="ECO:0000256" key="5">
    <source>
        <dbReference type="ARBA" id="ARBA00022833"/>
    </source>
</evidence>
<evidence type="ECO:0000256" key="6">
    <source>
        <dbReference type="ARBA" id="ARBA00023049"/>
    </source>
</evidence>
<keyword evidence="4" id="KW-0378">Hydrolase</keyword>
<dbReference type="InterPro" id="IPR000834">
    <property type="entry name" value="Peptidase_M14"/>
</dbReference>
<reference evidence="9" key="1">
    <citation type="submission" date="2025-08" db="UniProtKB">
        <authorList>
            <consortium name="RefSeq"/>
        </authorList>
    </citation>
    <scope>IDENTIFICATION</scope>
    <source>
        <tissue evidence="9">Whole insect</tissue>
    </source>
</reference>
<dbReference type="PANTHER" id="PTHR11705">
    <property type="entry name" value="PROTEASE FAMILY M14 CARBOXYPEPTIDASE A,B"/>
    <property type="match status" value="1"/>
</dbReference>
<accession>A0A6P7GR68</accession>
<dbReference type="GO" id="GO:0006508">
    <property type="term" value="P:proteolysis"/>
    <property type="evidence" value="ECO:0007669"/>
    <property type="project" value="UniProtKB-KW"/>
</dbReference>
<dbReference type="PANTHER" id="PTHR11705:SF143">
    <property type="entry name" value="SLL0236 PROTEIN"/>
    <property type="match status" value="1"/>
</dbReference>
<dbReference type="PROSITE" id="PS52035">
    <property type="entry name" value="PEPTIDASE_M14"/>
    <property type="match status" value="1"/>
</dbReference>
<dbReference type="SMART" id="SM00631">
    <property type="entry name" value="Zn_pept"/>
    <property type="match status" value="1"/>
</dbReference>
<organism evidence="9">
    <name type="scientific">Diabrotica virgifera virgifera</name>
    <name type="common">western corn rootworm</name>
    <dbReference type="NCBI Taxonomy" id="50390"/>
    <lineage>
        <taxon>Eukaryota</taxon>
        <taxon>Metazoa</taxon>
        <taxon>Ecdysozoa</taxon>
        <taxon>Arthropoda</taxon>
        <taxon>Hexapoda</taxon>
        <taxon>Insecta</taxon>
        <taxon>Pterygota</taxon>
        <taxon>Neoptera</taxon>
        <taxon>Endopterygota</taxon>
        <taxon>Coleoptera</taxon>
        <taxon>Polyphaga</taxon>
        <taxon>Cucujiformia</taxon>
        <taxon>Chrysomeloidea</taxon>
        <taxon>Chrysomelidae</taxon>
        <taxon>Galerucinae</taxon>
        <taxon>Diabroticina</taxon>
        <taxon>Diabroticites</taxon>
        <taxon>Diabrotica</taxon>
    </lineage>
</organism>
<gene>
    <name evidence="9" type="primary">LOC114339801</name>
</gene>
<comment type="similarity">
    <text evidence="2 7">Belongs to the peptidase M14 family.</text>
</comment>
<dbReference type="Pfam" id="PF00246">
    <property type="entry name" value="Peptidase_M14"/>
    <property type="match status" value="1"/>
</dbReference>
<dbReference type="KEGG" id="dvv:114339801"/>
<feature type="domain" description="Peptidase M14" evidence="8">
    <location>
        <begin position="51"/>
        <end position="332"/>
    </location>
</feature>
<evidence type="ECO:0000256" key="3">
    <source>
        <dbReference type="ARBA" id="ARBA00022670"/>
    </source>
</evidence>
<dbReference type="Gene3D" id="3.40.630.10">
    <property type="entry name" value="Zn peptidases"/>
    <property type="match status" value="1"/>
</dbReference>
<comment type="caution">
    <text evidence="7">Lacks conserved residue(s) required for the propagation of feature annotation.</text>
</comment>
<evidence type="ECO:0000256" key="1">
    <source>
        <dbReference type="ARBA" id="ARBA00001947"/>
    </source>
</evidence>
<dbReference type="GO" id="GO:0004181">
    <property type="term" value="F:metallocarboxypeptidase activity"/>
    <property type="evidence" value="ECO:0007669"/>
    <property type="project" value="InterPro"/>
</dbReference>
<keyword evidence="3" id="KW-0645">Protease</keyword>
<proteinExistence type="inferred from homology"/>
<dbReference type="RefSeq" id="XP_028146290.1">
    <property type="nucleotide sequence ID" value="XM_028290489.1"/>
</dbReference>
<dbReference type="GO" id="GO:0005615">
    <property type="term" value="C:extracellular space"/>
    <property type="evidence" value="ECO:0007669"/>
    <property type="project" value="TreeGrafter"/>
</dbReference>
<dbReference type="GO" id="GO:0008270">
    <property type="term" value="F:zinc ion binding"/>
    <property type="evidence" value="ECO:0007669"/>
    <property type="project" value="InterPro"/>
</dbReference>